<dbReference type="InterPro" id="IPR006530">
    <property type="entry name" value="YD"/>
</dbReference>
<keyword evidence="1" id="KW-0677">Repeat</keyword>
<dbReference type="EC" id="3.1.-.-" evidence="6"/>
<dbReference type="EMBL" id="CADCXY010000001">
    <property type="protein sequence ID" value="CAB0149869.1"/>
    <property type="molecule type" value="Genomic_DNA"/>
</dbReference>
<dbReference type="InterPro" id="IPR050708">
    <property type="entry name" value="T6SS_VgrG/RHS"/>
</dbReference>
<organism evidence="6 7">
    <name type="scientific">Pseudidiomarina piscicola</name>
    <dbReference type="NCBI Taxonomy" id="2614830"/>
    <lineage>
        <taxon>Bacteria</taxon>
        <taxon>Pseudomonadati</taxon>
        <taxon>Pseudomonadota</taxon>
        <taxon>Gammaproteobacteria</taxon>
        <taxon>Alteromonadales</taxon>
        <taxon>Idiomarinaceae</taxon>
        <taxon>Pseudidiomarina</taxon>
    </lineage>
</organism>
<proteinExistence type="predicted"/>
<dbReference type="PRINTS" id="PR00394">
    <property type="entry name" value="RHSPROTEIN"/>
</dbReference>
<reference evidence="6 7" key="1">
    <citation type="submission" date="2020-02" db="EMBL/GenBank/DDBJ databases">
        <authorList>
            <person name="Rodrigo-Torres L."/>
            <person name="Arahal R. D."/>
            <person name="Lucena T."/>
        </authorList>
    </citation>
    <scope>NUCLEOTIDE SEQUENCE [LARGE SCALE GENOMIC DNA]</scope>
    <source>
        <strain evidence="6 7">CECT 9734</strain>
    </source>
</reference>
<dbReference type="Pfam" id="PF25023">
    <property type="entry name" value="TEN_YD-shell"/>
    <property type="match status" value="3"/>
</dbReference>
<dbReference type="Gene3D" id="2.180.10.10">
    <property type="entry name" value="RHS repeat-associated core"/>
    <property type="match status" value="3"/>
</dbReference>
<evidence type="ECO:0000256" key="3">
    <source>
        <dbReference type="SAM" id="SignalP"/>
    </source>
</evidence>
<evidence type="ECO:0000259" key="5">
    <source>
        <dbReference type="Pfam" id="PF25023"/>
    </source>
</evidence>
<dbReference type="NCBIfam" id="TIGR01643">
    <property type="entry name" value="YD_repeat_2x"/>
    <property type="match status" value="6"/>
</dbReference>
<evidence type="ECO:0000256" key="2">
    <source>
        <dbReference type="SAM" id="MobiDB-lite"/>
    </source>
</evidence>
<protein>
    <submittedName>
        <fullName evidence="6">Deoxyribonuclease RhsC</fullName>
        <ecNumber evidence="6">3.1.-.-</ecNumber>
    </submittedName>
</protein>
<dbReference type="GO" id="GO:0016787">
    <property type="term" value="F:hydrolase activity"/>
    <property type="evidence" value="ECO:0007669"/>
    <property type="project" value="UniProtKB-KW"/>
</dbReference>
<keyword evidence="3" id="KW-0732">Signal</keyword>
<dbReference type="InterPro" id="IPR031325">
    <property type="entry name" value="RHS_repeat"/>
</dbReference>
<feature type="signal peptide" evidence="3">
    <location>
        <begin position="1"/>
        <end position="22"/>
    </location>
</feature>
<sequence length="1399" mass="153827">MKLAIRSLIAFSILVTPFTLHAQASQEICWTTYTEVSRPNGTLPDGTPRYETVLVAGQACYDMANLDGGWPGIGGDQDYQLGGGGGSGAGAGDTPSSENQDERDEQCTAGNPIVVATGEKTQHEVDFANPVNSLLSIERGYRSFRDATSLFGAAWRSNFDYGVTVINHPDFDEIVLQRGINGSLSLVRATTDDGDTVFVKMGTQRIERLIESPAGWTYFAANGQVENYDANGLILSIDNVTTNETIVFVYETIGGVQRLTRVNGNKGGSLKFQYVGGRINSITDNNGGVYFYSYSYTYDGYVLSGVNFPGNDSKTYHYGSGRLLTGISMNGTRFATWAYDSQGRAVSSSHGNGVDQVLLDYSSVAAGYVTETNPKGKQTKFWLSSDDPTKIGEVEGLASSNCIATSSLYTFDDNGYTASTTDPAGNTTTFERDFVGNILTEVRAAGQAQEKTITTQWHAFYNKPTVITEETLRRNFSYNNSGQLVQEQWVDLATQQTRTTTYSYTRNNDGQLIKISVNGPQPGSADTIDYHYDNLGRLYQVNNGLFVIAQYSNFDGMGQPTLMVDPNGIQISMSYDARGRLSQLTKHYPSGDVSTSYTYAVDGQLKEVFSPTGLASILTYDAARRHVSTTLQKGSGMPVKQRFSYDTASNLTATRYSHIERRIIQNNNCTPSPCRIDDTVGDTQYEEVEINNFIHTQQYDELNRPLSAQTGALRLSFAYDARGNVIAKTDGQNQTTLYEYDAHNRLIKETAPDGSTVEFSYNANGHLTEVTDAKGNITSYTVNAFGDVLSRTSPDTGTTTYGYNAAGQLTLVSRANGTSTTLSYDGIGRVTQRSSGDVNETFSYDNCSYGVGKLCHTTDRAGSTDYDYTAAGQLASVTRSILGASYTTQWVYDEEGRVVEISYPSGILVDYEYDGMVVKQGRPSAVYVTINGVREPVMTMLNHEAFGPLRYGTYGNDLSAFRQYTSGYELKSSYVGGGWAPLTTEYQNFYFQAPYISQAKLAYNSAGNIVSIEDVLGSELDSFTYDNRSRLTQRKRNGNSLEVYNYDANGNRTRFNNEYYRVDADSNQLTGHRVGASGSFASIWSYDSAGNQLQKETHTWTYGGDNRVRRLTRSSGFYYENWYDTNGQRVAKSSTTTDWHFLYGQSGELLSETKNGPHVKSYIWLEGELVALIYNDELYFVHNDHLGRPYKVTDDAKAVVWEADLQSFDRSVVSSSIGALNIGFPGQYWDSESGTWQNWHRDYDPSTGRYIQSDPIGLYGGLNTYAYVDSNPLLYSDPDGLSRKKMVGVVCLGMSVGAFAFDAAGVRTAAMNAYENNPYARGVAMLGQAVDELGSAANSCNNLERKVELQLKQSEMRDLYQKMSVAHADWAKANNFDAASGTLGVMLVVAVGTCGSLLR</sequence>
<evidence type="ECO:0000256" key="1">
    <source>
        <dbReference type="ARBA" id="ARBA00022737"/>
    </source>
</evidence>
<dbReference type="InterPro" id="IPR045351">
    <property type="entry name" value="DUF6531"/>
</dbReference>
<dbReference type="InterPro" id="IPR022385">
    <property type="entry name" value="Rhs_assc_core"/>
</dbReference>
<feature type="chain" id="PRO_5028815922" evidence="3">
    <location>
        <begin position="23"/>
        <end position="1399"/>
    </location>
</feature>
<feature type="domain" description="DUF6531" evidence="4">
    <location>
        <begin position="110"/>
        <end position="167"/>
    </location>
</feature>
<keyword evidence="6" id="KW-0378">Hydrolase</keyword>
<accession>A0A6S6WMC6</accession>
<evidence type="ECO:0000313" key="6">
    <source>
        <dbReference type="EMBL" id="CAB0149869.1"/>
    </source>
</evidence>
<gene>
    <name evidence="6" type="primary">rhsC</name>
    <name evidence="6" type="ORF">PSI9734_00444</name>
</gene>
<dbReference type="NCBIfam" id="TIGR03696">
    <property type="entry name" value="Rhs_assc_core"/>
    <property type="match status" value="1"/>
</dbReference>
<evidence type="ECO:0000313" key="7">
    <source>
        <dbReference type="Proteomes" id="UP000481517"/>
    </source>
</evidence>
<dbReference type="InterPro" id="IPR056823">
    <property type="entry name" value="TEN-like_YD-shell"/>
</dbReference>
<feature type="compositionally biased region" description="Gly residues" evidence="2">
    <location>
        <begin position="75"/>
        <end position="91"/>
    </location>
</feature>
<dbReference type="Pfam" id="PF20148">
    <property type="entry name" value="DUF6531"/>
    <property type="match status" value="1"/>
</dbReference>
<keyword evidence="7" id="KW-1185">Reference proteome</keyword>
<feature type="region of interest" description="Disordered" evidence="2">
    <location>
        <begin position="75"/>
        <end position="105"/>
    </location>
</feature>
<evidence type="ECO:0000259" key="4">
    <source>
        <dbReference type="Pfam" id="PF20148"/>
    </source>
</evidence>
<name>A0A6S6WMC6_9GAMM</name>
<feature type="domain" description="Teneurin-like YD-shell" evidence="5">
    <location>
        <begin position="988"/>
        <end position="1254"/>
    </location>
</feature>
<dbReference type="PANTHER" id="PTHR32305:SF15">
    <property type="entry name" value="PROTEIN RHSA-RELATED"/>
    <property type="match status" value="1"/>
</dbReference>
<dbReference type="PANTHER" id="PTHR32305">
    <property type="match status" value="1"/>
</dbReference>
<feature type="domain" description="Teneurin-like YD-shell" evidence="5">
    <location>
        <begin position="802"/>
        <end position="907"/>
    </location>
</feature>
<dbReference type="Pfam" id="PF05593">
    <property type="entry name" value="RHS_repeat"/>
    <property type="match status" value="2"/>
</dbReference>
<dbReference type="Proteomes" id="UP000481517">
    <property type="component" value="Unassembled WGS sequence"/>
</dbReference>
<feature type="domain" description="Teneurin-like YD-shell" evidence="5">
    <location>
        <begin position="475"/>
        <end position="585"/>
    </location>
</feature>